<dbReference type="GO" id="GO:0005524">
    <property type="term" value="F:ATP binding"/>
    <property type="evidence" value="ECO:0007669"/>
    <property type="project" value="UniProtKB-UniRule"/>
</dbReference>
<keyword evidence="1" id="KW-0436">Ligase</keyword>
<dbReference type="EMBL" id="UGOD01000001">
    <property type="protein sequence ID" value="STX51387.1"/>
    <property type="molecule type" value="Genomic_DNA"/>
</dbReference>
<evidence type="ECO:0000259" key="5">
    <source>
        <dbReference type="PROSITE" id="PS50975"/>
    </source>
</evidence>
<keyword evidence="7" id="KW-1185">Reference proteome</keyword>
<keyword evidence="3 4" id="KW-0067">ATP-binding</keyword>
<keyword evidence="2 4" id="KW-0547">Nucleotide-binding</keyword>
<evidence type="ECO:0000256" key="4">
    <source>
        <dbReference type="PROSITE-ProRule" id="PRU00409"/>
    </source>
</evidence>
<dbReference type="SUPFAM" id="SSF56059">
    <property type="entry name" value="Glutathione synthetase ATP-binding domain-like"/>
    <property type="match status" value="1"/>
</dbReference>
<dbReference type="InterPro" id="IPR013815">
    <property type="entry name" value="ATP_grasp_subdomain_1"/>
</dbReference>
<reference evidence="6 7" key="1">
    <citation type="submission" date="2018-06" db="EMBL/GenBank/DDBJ databases">
        <authorList>
            <consortium name="Pathogen Informatics"/>
            <person name="Doyle S."/>
        </authorList>
    </citation>
    <scope>NUCLEOTIDE SEQUENCE [LARGE SCALE GENOMIC DNA]</scope>
    <source>
        <strain evidence="6 7">NCTC13316</strain>
    </source>
</reference>
<dbReference type="PROSITE" id="PS50975">
    <property type="entry name" value="ATP_GRASP"/>
    <property type="match status" value="1"/>
</dbReference>
<dbReference type="PANTHER" id="PTHR43585:SF2">
    <property type="entry name" value="ATP-GRASP ENZYME FSQD"/>
    <property type="match status" value="1"/>
</dbReference>
<accession>A0A378JJY9</accession>
<dbReference type="InterPro" id="IPR003806">
    <property type="entry name" value="ATP-grasp_PylC-type"/>
</dbReference>
<gene>
    <name evidence="6" type="ORF">NCTC13316_01482</name>
</gene>
<dbReference type="GO" id="GO:0046872">
    <property type="term" value="F:metal ion binding"/>
    <property type="evidence" value="ECO:0007669"/>
    <property type="project" value="InterPro"/>
</dbReference>
<dbReference type="Gene3D" id="3.40.50.20">
    <property type="match status" value="1"/>
</dbReference>
<evidence type="ECO:0000256" key="2">
    <source>
        <dbReference type="ARBA" id="ARBA00022741"/>
    </source>
</evidence>
<sequence>MKKILFTGGGGAGTEALWRFLSQKYDLFFADASLDSIDNRISNERKLSLPMAHDKNFISEVQKLITNNKINILVPGVDEELIPLAKNRGMITSKIFAPSMEFIQLMLDKLECFIVMNKHGLPVPKTVPLADVSELKFPLIVKPRTGRGSRGVCLVQSISEIEAYKVLYKTDLKHLIAQEFISGDEYTVMVAGDDNGNLKAIVPVKVKQKKGITIQAHIELNQLILNYVHQFHKIFRPSCIYNIQCILTPDNIVLPFEINPRISTTFCLSIASGFDPFSSEQEKKTLFLPEAKLFLKRNWTNCIFSE</sequence>
<feature type="domain" description="ATP-grasp" evidence="5">
    <location>
        <begin position="113"/>
        <end position="285"/>
    </location>
</feature>
<evidence type="ECO:0000256" key="3">
    <source>
        <dbReference type="ARBA" id="ARBA00022840"/>
    </source>
</evidence>
<dbReference type="Proteomes" id="UP000254794">
    <property type="component" value="Unassembled WGS sequence"/>
</dbReference>
<evidence type="ECO:0000256" key="1">
    <source>
        <dbReference type="ARBA" id="ARBA00022598"/>
    </source>
</evidence>
<dbReference type="InterPro" id="IPR052032">
    <property type="entry name" value="ATP-dep_AA_Ligase"/>
</dbReference>
<name>A0A378JJY9_9GAMM</name>
<proteinExistence type="predicted"/>
<evidence type="ECO:0000313" key="7">
    <source>
        <dbReference type="Proteomes" id="UP000254794"/>
    </source>
</evidence>
<dbReference type="InterPro" id="IPR011761">
    <property type="entry name" value="ATP-grasp"/>
</dbReference>
<dbReference type="OrthoDB" id="9803907at2"/>
<dbReference type="Gene3D" id="3.30.470.20">
    <property type="entry name" value="ATP-grasp fold, B domain"/>
    <property type="match status" value="1"/>
</dbReference>
<dbReference type="Pfam" id="PF02655">
    <property type="entry name" value="ATP-grasp_3"/>
    <property type="match status" value="1"/>
</dbReference>
<evidence type="ECO:0000313" key="6">
    <source>
        <dbReference type="EMBL" id="STX51387.1"/>
    </source>
</evidence>
<protein>
    <submittedName>
        <fullName evidence="6">Carbamoyl phosphate synthase-like protein</fullName>
    </submittedName>
</protein>
<dbReference type="PANTHER" id="PTHR43585">
    <property type="entry name" value="FUMIPYRROLE BIOSYNTHESIS PROTEIN C"/>
    <property type="match status" value="1"/>
</dbReference>
<dbReference type="GO" id="GO:0016874">
    <property type="term" value="F:ligase activity"/>
    <property type="evidence" value="ECO:0007669"/>
    <property type="project" value="UniProtKB-KW"/>
</dbReference>
<organism evidence="6 7">
    <name type="scientific">Legionella busanensis</name>
    <dbReference type="NCBI Taxonomy" id="190655"/>
    <lineage>
        <taxon>Bacteria</taxon>
        <taxon>Pseudomonadati</taxon>
        <taxon>Pseudomonadota</taxon>
        <taxon>Gammaproteobacteria</taxon>
        <taxon>Legionellales</taxon>
        <taxon>Legionellaceae</taxon>
        <taxon>Legionella</taxon>
    </lineage>
</organism>
<dbReference type="Gene3D" id="3.30.1490.20">
    <property type="entry name" value="ATP-grasp fold, A domain"/>
    <property type="match status" value="1"/>
</dbReference>
<dbReference type="RefSeq" id="WP_115331027.1">
    <property type="nucleotide sequence ID" value="NZ_CAAAHP010000001.1"/>
</dbReference>
<dbReference type="AlphaFoldDB" id="A0A378JJY9"/>